<accession>A0A3N4IQL8</accession>
<evidence type="ECO:0000313" key="2">
    <source>
        <dbReference type="EMBL" id="RPA88015.1"/>
    </source>
</evidence>
<protein>
    <submittedName>
        <fullName evidence="2">Uncharacterized protein</fullName>
    </submittedName>
</protein>
<gene>
    <name evidence="2" type="ORF">BJ508DRAFT_320128</name>
</gene>
<sequence length="169" mass="20006">MYSQPPNQEYYQNQQRQGTHQQNQQVYQFGEVQQYVNPSVVQDQEVYWQQSYEYQLPHAHAQPPAMQQVGQPNLYSHREQPLGTDYRSEYRAPRTREEILTGTVNLDPNQPGANDPMKTPEDRRCKFCQKYETRRHFFSEGKCEPQRAQERAVEQMFADLEAATKQMLS</sequence>
<proteinExistence type="predicted"/>
<evidence type="ECO:0000256" key="1">
    <source>
        <dbReference type="SAM" id="MobiDB-lite"/>
    </source>
</evidence>
<name>A0A3N4IQL8_ASCIM</name>
<feature type="region of interest" description="Disordered" evidence="1">
    <location>
        <begin position="1"/>
        <end position="25"/>
    </location>
</feature>
<reference evidence="2 3" key="1">
    <citation type="journal article" date="2018" name="Nat. Ecol. Evol.">
        <title>Pezizomycetes genomes reveal the molecular basis of ectomycorrhizal truffle lifestyle.</title>
        <authorList>
            <person name="Murat C."/>
            <person name="Payen T."/>
            <person name="Noel B."/>
            <person name="Kuo A."/>
            <person name="Morin E."/>
            <person name="Chen J."/>
            <person name="Kohler A."/>
            <person name="Krizsan K."/>
            <person name="Balestrini R."/>
            <person name="Da Silva C."/>
            <person name="Montanini B."/>
            <person name="Hainaut M."/>
            <person name="Levati E."/>
            <person name="Barry K.W."/>
            <person name="Belfiori B."/>
            <person name="Cichocki N."/>
            <person name="Clum A."/>
            <person name="Dockter R.B."/>
            <person name="Fauchery L."/>
            <person name="Guy J."/>
            <person name="Iotti M."/>
            <person name="Le Tacon F."/>
            <person name="Lindquist E.A."/>
            <person name="Lipzen A."/>
            <person name="Malagnac F."/>
            <person name="Mello A."/>
            <person name="Molinier V."/>
            <person name="Miyauchi S."/>
            <person name="Poulain J."/>
            <person name="Riccioni C."/>
            <person name="Rubini A."/>
            <person name="Sitrit Y."/>
            <person name="Splivallo R."/>
            <person name="Traeger S."/>
            <person name="Wang M."/>
            <person name="Zifcakova L."/>
            <person name="Wipf D."/>
            <person name="Zambonelli A."/>
            <person name="Paolocci F."/>
            <person name="Nowrousian M."/>
            <person name="Ottonello S."/>
            <person name="Baldrian P."/>
            <person name="Spatafora J.W."/>
            <person name="Henrissat B."/>
            <person name="Nagy L.G."/>
            <person name="Aury J.M."/>
            <person name="Wincker P."/>
            <person name="Grigoriev I.V."/>
            <person name="Bonfante P."/>
            <person name="Martin F.M."/>
        </authorList>
    </citation>
    <scope>NUCLEOTIDE SEQUENCE [LARGE SCALE GENOMIC DNA]</scope>
    <source>
        <strain evidence="2 3">RN42</strain>
    </source>
</reference>
<organism evidence="2 3">
    <name type="scientific">Ascobolus immersus RN42</name>
    <dbReference type="NCBI Taxonomy" id="1160509"/>
    <lineage>
        <taxon>Eukaryota</taxon>
        <taxon>Fungi</taxon>
        <taxon>Dikarya</taxon>
        <taxon>Ascomycota</taxon>
        <taxon>Pezizomycotina</taxon>
        <taxon>Pezizomycetes</taxon>
        <taxon>Pezizales</taxon>
        <taxon>Ascobolaceae</taxon>
        <taxon>Ascobolus</taxon>
    </lineage>
</organism>
<dbReference type="AlphaFoldDB" id="A0A3N4IQL8"/>
<feature type="region of interest" description="Disordered" evidence="1">
    <location>
        <begin position="99"/>
        <end position="121"/>
    </location>
</feature>
<dbReference type="EMBL" id="ML119645">
    <property type="protein sequence ID" value="RPA88015.1"/>
    <property type="molecule type" value="Genomic_DNA"/>
</dbReference>
<feature type="compositionally biased region" description="Polar residues" evidence="1">
    <location>
        <begin position="102"/>
        <end position="112"/>
    </location>
</feature>
<keyword evidence="3" id="KW-1185">Reference proteome</keyword>
<evidence type="ECO:0000313" key="3">
    <source>
        <dbReference type="Proteomes" id="UP000275078"/>
    </source>
</evidence>
<dbReference type="Proteomes" id="UP000275078">
    <property type="component" value="Unassembled WGS sequence"/>
</dbReference>